<gene>
    <name evidence="18" type="ORF">DENIS_3508</name>
</gene>
<keyword evidence="7 14" id="KW-0812">Transmembrane</keyword>
<dbReference type="Gene3D" id="3.30.450.20">
    <property type="entry name" value="PAS domain"/>
    <property type="match status" value="2"/>
</dbReference>
<dbReference type="Gene3D" id="3.30.565.10">
    <property type="entry name" value="Histidine kinase-like ATPase, C-terminal domain"/>
    <property type="match status" value="1"/>
</dbReference>
<comment type="subcellular location">
    <subcellularLocation>
        <location evidence="2">Cell membrane</location>
        <topology evidence="2">Multi-pass membrane protein</topology>
    </subcellularLocation>
</comment>
<keyword evidence="8" id="KW-0547">Nucleotide-binding</keyword>
<dbReference type="InterPro" id="IPR004358">
    <property type="entry name" value="Sig_transdc_His_kin-like_C"/>
</dbReference>
<feature type="coiled-coil region" evidence="13">
    <location>
        <begin position="652"/>
        <end position="679"/>
    </location>
</feature>
<keyword evidence="4" id="KW-1003">Cell membrane</keyword>
<evidence type="ECO:0000256" key="1">
    <source>
        <dbReference type="ARBA" id="ARBA00000085"/>
    </source>
</evidence>
<dbReference type="SMART" id="SM00388">
    <property type="entry name" value="HisKA"/>
    <property type="match status" value="1"/>
</dbReference>
<evidence type="ECO:0000256" key="11">
    <source>
        <dbReference type="ARBA" id="ARBA00022989"/>
    </source>
</evidence>
<dbReference type="CDD" id="cd00082">
    <property type="entry name" value="HisKA"/>
    <property type="match status" value="1"/>
</dbReference>
<evidence type="ECO:0000256" key="5">
    <source>
        <dbReference type="ARBA" id="ARBA00022553"/>
    </source>
</evidence>
<dbReference type="GO" id="GO:0000155">
    <property type="term" value="F:phosphorelay sensor kinase activity"/>
    <property type="evidence" value="ECO:0007669"/>
    <property type="project" value="InterPro"/>
</dbReference>
<comment type="caution">
    <text evidence="18">The sequence shown here is derived from an EMBL/GenBank/DDBJ whole genome shotgun (WGS) entry which is preliminary data.</text>
</comment>
<dbReference type="Pfam" id="PF08448">
    <property type="entry name" value="PAS_4"/>
    <property type="match status" value="1"/>
</dbReference>
<evidence type="ECO:0000256" key="12">
    <source>
        <dbReference type="ARBA" id="ARBA00023012"/>
    </source>
</evidence>
<dbReference type="EC" id="2.7.13.3" evidence="3"/>
<evidence type="ECO:0000256" key="6">
    <source>
        <dbReference type="ARBA" id="ARBA00022679"/>
    </source>
</evidence>
<dbReference type="InterPro" id="IPR000014">
    <property type="entry name" value="PAS"/>
</dbReference>
<dbReference type="GO" id="GO:0005524">
    <property type="term" value="F:ATP binding"/>
    <property type="evidence" value="ECO:0007669"/>
    <property type="project" value="UniProtKB-KW"/>
</dbReference>
<dbReference type="Pfam" id="PF02518">
    <property type="entry name" value="HATPase_c"/>
    <property type="match status" value="1"/>
</dbReference>
<keyword evidence="14" id="KW-0472">Membrane</keyword>
<dbReference type="SUPFAM" id="SSF55785">
    <property type="entry name" value="PYP-like sensor domain (PAS domain)"/>
    <property type="match status" value="1"/>
</dbReference>
<feature type="domain" description="HAMP" evidence="17">
    <location>
        <begin position="419"/>
        <end position="471"/>
    </location>
</feature>
<evidence type="ECO:0000256" key="9">
    <source>
        <dbReference type="ARBA" id="ARBA00022777"/>
    </source>
</evidence>
<evidence type="ECO:0000256" key="4">
    <source>
        <dbReference type="ARBA" id="ARBA00022475"/>
    </source>
</evidence>
<dbReference type="SUPFAM" id="SSF158472">
    <property type="entry name" value="HAMP domain-like"/>
    <property type="match status" value="1"/>
</dbReference>
<dbReference type="CDD" id="cd06225">
    <property type="entry name" value="HAMP"/>
    <property type="match status" value="1"/>
</dbReference>
<dbReference type="Pfam" id="PF00512">
    <property type="entry name" value="HisKA"/>
    <property type="match status" value="1"/>
</dbReference>
<dbReference type="Proteomes" id="UP000288096">
    <property type="component" value="Unassembled WGS sequence"/>
</dbReference>
<evidence type="ECO:0000256" key="13">
    <source>
        <dbReference type="SAM" id="Coils"/>
    </source>
</evidence>
<name>A0A401G020_9BACT</name>
<dbReference type="CDD" id="cd00130">
    <property type="entry name" value="PAS"/>
    <property type="match status" value="1"/>
</dbReference>
<keyword evidence="13" id="KW-0175">Coiled coil</keyword>
<dbReference type="SMART" id="SM00304">
    <property type="entry name" value="HAMP"/>
    <property type="match status" value="1"/>
</dbReference>
<dbReference type="PROSITE" id="PS50109">
    <property type="entry name" value="HIS_KIN"/>
    <property type="match status" value="1"/>
</dbReference>
<keyword evidence="19" id="KW-1185">Reference proteome</keyword>
<keyword evidence="6" id="KW-0808">Transferase</keyword>
<evidence type="ECO:0000256" key="14">
    <source>
        <dbReference type="SAM" id="Phobius"/>
    </source>
</evidence>
<evidence type="ECO:0000256" key="7">
    <source>
        <dbReference type="ARBA" id="ARBA00022692"/>
    </source>
</evidence>
<accession>A0A401G020</accession>
<evidence type="ECO:0000256" key="3">
    <source>
        <dbReference type="ARBA" id="ARBA00012438"/>
    </source>
</evidence>
<keyword evidence="10" id="KW-0067">ATP-binding</keyword>
<proteinExistence type="predicted"/>
<dbReference type="SUPFAM" id="SSF103190">
    <property type="entry name" value="Sensory domain-like"/>
    <property type="match status" value="1"/>
</dbReference>
<dbReference type="NCBIfam" id="TIGR00229">
    <property type="entry name" value="sensory_box"/>
    <property type="match status" value="1"/>
</dbReference>
<dbReference type="SUPFAM" id="SSF47384">
    <property type="entry name" value="Homodimeric domain of signal transducing histidine kinase"/>
    <property type="match status" value="1"/>
</dbReference>
<evidence type="ECO:0000256" key="2">
    <source>
        <dbReference type="ARBA" id="ARBA00004651"/>
    </source>
</evidence>
<dbReference type="InterPro" id="IPR003660">
    <property type="entry name" value="HAMP_dom"/>
</dbReference>
<dbReference type="InterPro" id="IPR036890">
    <property type="entry name" value="HATPase_C_sf"/>
</dbReference>
<dbReference type="GO" id="GO:0005886">
    <property type="term" value="C:plasma membrane"/>
    <property type="evidence" value="ECO:0007669"/>
    <property type="project" value="UniProtKB-SubCell"/>
</dbReference>
<dbReference type="InterPro" id="IPR036097">
    <property type="entry name" value="HisK_dim/P_sf"/>
</dbReference>
<evidence type="ECO:0000256" key="8">
    <source>
        <dbReference type="ARBA" id="ARBA00022741"/>
    </source>
</evidence>
<evidence type="ECO:0000256" key="10">
    <source>
        <dbReference type="ARBA" id="ARBA00022840"/>
    </source>
</evidence>
<reference evidence="19" key="2">
    <citation type="submission" date="2019-01" db="EMBL/GenBank/DDBJ databases">
        <title>Genome sequence of Desulfonema ishimotonii strain Tokyo 01.</title>
        <authorList>
            <person name="Fukui M."/>
        </authorList>
    </citation>
    <scope>NUCLEOTIDE SEQUENCE [LARGE SCALE GENOMIC DNA]</scope>
    <source>
        <strain evidence="19">Tokyo 01</strain>
    </source>
</reference>
<evidence type="ECO:0000313" key="19">
    <source>
        <dbReference type="Proteomes" id="UP000288096"/>
    </source>
</evidence>
<dbReference type="InterPro" id="IPR029151">
    <property type="entry name" value="Sensor-like_sf"/>
</dbReference>
<dbReference type="AlphaFoldDB" id="A0A401G020"/>
<comment type="catalytic activity">
    <reaction evidence="1">
        <text>ATP + protein L-histidine = ADP + protein N-phospho-L-histidine.</text>
        <dbReference type="EC" id="2.7.13.3"/>
    </reaction>
</comment>
<evidence type="ECO:0000259" key="17">
    <source>
        <dbReference type="PROSITE" id="PS50885"/>
    </source>
</evidence>
<dbReference type="InterPro" id="IPR003594">
    <property type="entry name" value="HATPase_dom"/>
</dbReference>
<dbReference type="InterPro" id="IPR003661">
    <property type="entry name" value="HisK_dim/P_dom"/>
</dbReference>
<keyword evidence="11 14" id="KW-1133">Transmembrane helix</keyword>
<keyword evidence="9 18" id="KW-0418">Kinase</keyword>
<dbReference type="InterPro" id="IPR005467">
    <property type="entry name" value="His_kinase_dom"/>
</dbReference>
<organism evidence="18 19">
    <name type="scientific">Desulfonema ishimotonii</name>
    <dbReference type="NCBI Taxonomy" id="45657"/>
    <lineage>
        <taxon>Bacteria</taxon>
        <taxon>Pseudomonadati</taxon>
        <taxon>Thermodesulfobacteriota</taxon>
        <taxon>Desulfobacteria</taxon>
        <taxon>Desulfobacterales</taxon>
        <taxon>Desulfococcaceae</taxon>
        <taxon>Desulfonema</taxon>
    </lineage>
</organism>
<dbReference type="Gene3D" id="6.10.340.10">
    <property type="match status" value="1"/>
</dbReference>
<dbReference type="PANTHER" id="PTHR43065">
    <property type="entry name" value="SENSOR HISTIDINE KINASE"/>
    <property type="match status" value="1"/>
</dbReference>
<keyword evidence="5" id="KW-0597">Phosphoprotein</keyword>
<evidence type="ECO:0000259" key="15">
    <source>
        <dbReference type="PROSITE" id="PS50109"/>
    </source>
</evidence>
<sequence>MRFSILKKFLIAFLLISLPPLFTISFYARQILLQVGQSAVESSRQALLENSASLLEARARGIARQVERLLKLCRDDLSALALVPSDAELYLRFSRGHQRQIWAREGTSGQIREVRKDIPLYREITFVSPEGVESIRILENQIMAGGRHVALPFRGSFGREDYFNQARVLGPGEIYVSHLMGRHIRKSEQLQGAENVEDAVGGATYSGIIRFAAPVFRNGVPAGVVSLALDHRHLMEYTQHVLPIGNREVVFPSYTGGNYAFLFDDDGWIITHPKFWDIRGYDRDTGRVISPESPDYNESAMKAGQIPFNLFHVPFIHENYRHVASEALAGRSGVTTTANVGDVPRVMAYAPIRFHLGEYEKTGFFGGITLGARTEKFHHAVDKTASEIRYMLNRAVRHFVFIIFGTAVLVGGIAILLARSISRPILMLNKKVKAIGAGHFDGSVEIHSGDELESLGRNFQKMAAHLEENRQELVSSLRKLGVSRQEAVKERDFIRNVFANVISGLMVIDPDGTITSINQNIEDILGVYSQDTEGCGVETAFADYPEILSHIRAATKTEKRVSADLEIRPFGPRRYIELNVSHLGDARHPEGRSLLVIIRDITRRKKMESYLSRSDRLVSLGTLAAGVAHEIRNPLTGISLMLDDLHDRMTHSQGDQRLMQRALEEIEKLENIITELLDFAAKPSANCVMTDLKTVIENTLFLVKKQCKRQNVLLFQEIPEPLPRIRMDPEKMKQALLNIMLNALNVMPDGGELHVIVIIEDNLEMFTGRQGIEIRICDTGPGVNPEDMDYIFDPFFTRTPKGSGLGLSITHTIIEEQRGKIVVDSKLGRGACFKIFFPIKNGEDEDGKDSGC</sequence>
<evidence type="ECO:0000313" key="18">
    <source>
        <dbReference type="EMBL" id="GBC62536.1"/>
    </source>
</evidence>
<dbReference type="SMART" id="SM00387">
    <property type="entry name" value="HATPase_c"/>
    <property type="match status" value="1"/>
</dbReference>
<dbReference type="InterPro" id="IPR035965">
    <property type="entry name" value="PAS-like_dom_sf"/>
</dbReference>
<dbReference type="InterPro" id="IPR013656">
    <property type="entry name" value="PAS_4"/>
</dbReference>
<reference evidence="19" key="1">
    <citation type="submission" date="2017-11" db="EMBL/GenBank/DDBJ databases">
        <authorList>
            <person name="Watanabe M."/>
            <person name="Kojima H."/>
        </authorList>
    </citation>
    <scope>NUCLEOTIDE SEQUENCE [LARGE SCALE GENOMIC DNA]</scope>
    <source>
        <strain evidence="19">Tokyo 01</strain>
    </source>
</reference>
<dbReference type="PROSITE" id="PS50885">
    <property type="entry name" value="HAMP"/>
    <property type="match status" value="1"/>
</dbReference>
<dbReference type="PRINTS" id="PR00344">
    <property type="entry name" value="BCTRLSENSOR"/>
</dbReference>
<dbReference type="Pfam" id="PF00672">
    <property type="entry name" value="HAMP"/>
    <property type="match status" value="1"/>
</dbReference>
<feature type="domain" description="Histidine kinase" evidence="15">
    <location>
        <begin position="626"/>
        <end position="841"/>
    </location>
</feature>
<protein>
    <recommendedName>
        <fullName evidence="3">histidine kinase</fullName>
        <ecNumber evidence="3">2.7.13.3</ecNumber>
    </recommendedName>
</protein>
<dbReference type="Gene3D" id="1.10.287.130">
    <property type="match status" value="1"/>
</dbReference>
<dbReference type="PROSITE" id="PS50112">
    <property type="entry name" value="PAS"/>
    <property type="match status" value="1"/>
</dbReference>
<dbReference type="EMBL" id="BEXT01000001">
    <property type="protein sequence ID" value="GBC62536.1"/>
    <property type="molecule type" value="Genomic_DNA"/>
</dbReference>
<dbReference type="PANTHER" id="PTHR43065:SF10">
    <property type="entry name" value="PEROXIDE STRESS-ACTIVATED HISTIDINE KINASE MAK3"/>
    <property type="match status" value="1"/>
</dbReference>
<dbReference type="SUPFAM" id="SSF55874">
    <property type="entry name" value="ATPase domain of HSP90 chaperone/DNA topoisomerase II/histidine kinase"/>
    <property type="match status" value="1"/>
</dbReference>
<feature type="transmembrane region" description="Helical" evidence="14">
    <location>
        <begin position="399"/>
        <end position="418"/>
    </location>
</feature>
<evidence type="ECO:0000259" key="16">
    <source>
        <dbReference type="PROSITE" id="PS50112"/>
    </source>
</evidence>
<feature type="domain" description="PAS" evidence="16">
    <location>
        <begin position="490"/>
        <end position="534"/>
    </location>
</feature>
<keyword evidence="12" id="KW-0902">Two-component regulatory system</keyword>